<dbReference type="EMBL" id="CAUOFW020002578">
    <property type="protein sequence ID" value="CAK9154737.1"/>
    <property type="molecule type" value="Genomic_DNA"/>
</dbReference>
<protein>
    <submittedName>
        <fullName evidence="2">Uncharacterized protein</fullName>
    </submittedName>
</protein>
<evidence type="ECO:0000313" key="3">
    <source>
        <dbReference type="Proteomes" id="UP001642360"/>
    </source>
</evidence>
<comment type="caution">
    <text evidence="2">The sequence shown here is derived from an EMBL/GenBank/DDBJ whole genome shotgun (WGS) entry which is preliminary data.</text>
</comment>
<feature type="region of interest" description="Disordered" evidence="1">
    <location>
        <begin position="1"/>
        <end position="27"/>
    </location>
</feature>
<feature type="non-terminal residue" evidence="2">
    <location>
        <position position="1"/>
    </location>
</feature>
<feature type="compositionally biased region" description="Basic and acidic residues" evidence="1">
    <location>
        <begin position="1"/>
        <end position="17"/>
    </location>
</feature>
<dbReference type="AlphaFoldDB" id="A0ABC8SJI5"/>
<reference evidence="2 3" key="1">
    <citation type="submission" date="2024-02" db="EMBL/GenBank/DDBJ databases">
        <authorList>
            <person name="Vignale AGUSTIN F."/>
            <person name="Sosa J E."/>
            <person name="Modenutti C."/>
        </authorList>
    </citation>
    <scope>NUCLEOTIDE SEQUENCE [LARGE SCALE GENOMIC DNA]</scope>
</reference>
<organism evidence="2 3">
    <name type="scientific">Ilex paraguariensis</name>
    <name type="common">yerba mate</name>
    <dbReference type="NCBI Taxonomy" id="185542"/>
    <lineage>
        <taxon>Eukaryota</taxon>
        <taxon>Viridiplantae</taxon>
        <taxon>Streptophyta</taxon>
        <taxon>Embryophyta</taxon>
        <taxon>Tracheophyta</taxon>
        <taxon>Spermatophyta</taxon>
        <taxon>Magnoliopsida</taxon>
        <taxon>eudicotyledons</taxon>
        <taxon>Gunneridae</taxon>
        <taxon>Pentapetalae</taxon>
        <taxon>asterids</taxon>
        <taxon>campanulids</taxon>
        <taxon>Aquifoliales</taxon>
        <taxon>Aquifoliaceae</taxon>
        <taxon>Ilex</taxon>
    </lineage>
</organism>
<evidence type="ECO:0000313" key="2">
    <source>
        <dbReference type="EMBL" id="CAK9154737.1"/>
    </source>
</evidence>
<name>A0ABC8SJI5_9AQUA</name>
<gene>
    <name evidence="2" type="ORF">ILEXP_LOCUS23089</name>
</gene>
<dbReference type="Proteomes" id="UP001642360">
    <property type="component" value="Unassembled WGS sequence"/>
</dbReference>
<sequence length="67" mass="7022">DLGKVKDKDMGAKEKSLKKNSMGGSMDEAMTKKRQGQTYGGIMIGGANGRGQMALSKGKAETMLVGN</sequence>
<evidence type="ECO:0000256" key="1">
    <source>
        <dbReference type="SAM" id="MobiDB-lite"/>
    </source>
</evidence>
<accession>A0ABC8SJI5</accession>
<keyword evidence="3" id="KW-1185">Reference proteome</keyword>
<proteinExistence type="predicted"/>